<dbReference type="GO" id="GO:2000031">
    <property type="term" value="P:regulation of salicylic acid mediated signaling pathway"/>
    <property type="evidence" value="ECO:0007669"/>
    <property type="project" value="InterPro"/>
</dbReference>
<organism evidence="2 3">
    <name type="scientific">Vanilla planifolia</name>
    <name type="common">Vanilla</name>
    <dbReference type="NCBI Taxonomy" id="51239"/>
    <lineage>
        <taxon>Eukaryota</taxon>
        <taxon>Viridiplantae</taxon>
        <taxon>Streptophyta</taxon>
        <taxon>Embryophyta</taxon>
        <taxon>Tracheophyta</taxon>
        <taxon>Spermatophyta</taxon>
        <taxon>Magnoliopsida</taxon>
        <taxon>Liliopsida</taxon>
        <taxon>Asparagales</taxon>
        <taxon>Orchidaceae</taxon>
        <taxon>Vanilloideae</taxon>
        <taxon>Vanilleae</taxon>
        <taxon>Vanilla</taxon>
    </lineage>
</organism>
<dbReference type="AlphaFoldDB" id="A0A835RYA6"/>
<dbReference type="GO" id="GO:0005737">
    <property type="term" value="C:cytoplasm"/>
    <property type="evidence" value="ECO:0007669"/>
    <property type="project" value="TreeGrafter"/>
</dbReference>
<reference evidence="2 3" key="1">
    <citation type="journal article" date="2020" name="Nat. Food">
        <title>A phased Vanilla planifolia genome enables genetic improvement of flavour and production.</title>
        <authorList>
            <person name="Hasing T."/>
            <person name="Tang H."/>
            <person name="Brym M."/>
            <person name="Khazi F."/>
            <person name="Huang T."/>
            <person name="Chambers A.H."/>
        </authorList>
    </citation>
    <scope>NUCLEOTIDE SEQUENCE [LARGE SCALE GENOMIC DNA]</scope>
    <source>
        <tissue evidence="2">Leaf</tissue>
    </source>
</reference>
<dbReference type="Pfam" id="PF12313">
    <property type="entry name" value="NPR1_like_C"/>
    <property type="match status" value="1"/>
</dbReference>
<dbReference type="InterPro" id="IPR044292">
    <property type="entry name" value="NPR"/>
</dbReference>
<dbReference type="GO" id="GO:2000022">
    <property type="term" value="P:regulation of jasmonic acid mediated signaling pathway"/>
    <property type="evidence" value="ECO:0007669"/>
    <property type="project" value="InterPro"/>
</dbReference>
<dbReference type="EMBL" id="JADCNM010000001">
    <property type="protein sequence ID" value="KAG0500496.1"/>
    <property type="molecule type" value="Genomic_DNA"/>
</dbReference>
<sequence length="146" mass="16352">MEARVAMDIAQVDGTLEFTLGTSVGHRSTVDLNEAPFKVKEEHLIRMKALSKTVELGKRFFPRCSEVLNKIMDDDLTDLNSIMHHISEERKKRYLELQEVIAKAFTEDKESERSALSSSSTSGTVCSRSYGKRLNVTSNGAQTIVL</sequence>
<dbReference type="Proteomes" id="UP000639772">
    <property type="component" value="Chromosome 1"/>
</dbReference>
<dbReference type="GO" id="GO:0042742">
    <property type="term" value="P:defense response to bacterium"/>
    <property type="evidence" value="ECO:0007669"/>
    <property type="project" value="TreeGrafter"/>
</dbReference>
<protein>
    <recommendedName>
        <fullName evidence="1">NPR1/NIM1-like C-terminal domain-containing protein</fullName>
    </recommendedName>
</protein>
<evidence type="ECO:0000313" key="2">
    <source>
        <dbReference type="EMBL" id="KAG0500496.1"/>
    </source>
</evidence>
<dbReference type="GO" id="GO:0005634">
    <property type="term" value="C:nucleus"/>
    <property type="evidence" value="ECO:0007669"/>
    <property type="project" value="TreeGrafter"/>
</dbReference>
<evidence type="ECO:0000259" key="1">
    <source>
        <dbReference type="Pfam" id="PF12313"/>
    </source>
</evidence>
<comment type="caution">
    <text evidence="2">The sequence shown here is derived from an EMBL/GenBank/DDBJ whole genome shotgun (WGS) entry which is preliminary data.</text>
</comment>
<feature type="domain" description="NPR1/NIM1-like C-terminal" evidence="1">
    <location>
        <begin position="1"/>
        <end position="122"/>
    </location>
</feature>
<evidence type="ECO:0000313" key="3">
    <source>
        <dbReference type="Proteomes" id="UP000639772"/>
    </source>
</evidence>
<dbReference type="OrthoDB" id="71307at2759"/>
<dbReference type="GO" id="GO:0009862">
    <property type="term" value="P:systemic acquired resistance, salicylic acid mediated signaling pathway"/>
    <property type="evidence" value="ECO:0007669"/>
    <property type="project" value="InterPro"/>
</dbReference>
<accession>A0A835RYA6</accession>
<gene>
    <name evidence="2" type="ORF">HPP92_000568</name>
</gene>
<dbReference type="PANTHER" id="PTHR46475:SF1">
    <property type="entry name" value="REGULATORY PROTEIN NPR2"/>
    <property type="match status" value="1"/>
</dbReference>
<dbReference type="PANTHER" id="PTHR46475">
    <property type="entry name" value="REGULATORY PROTEIN NPR3"/>
    <property type="match status" value="1"/>
</dbReference>
<dbReference type="InterPro" id="IPR021094">
    <property type="entry name" value="NPR1/NIM1-like_C"/>
</dbReference>
<dbReference type="GO" id="GO:0050832">
    <property type="term" value="P:defense response to fungus"/>
    <property type="evidence" value="ECO:0007669"/>
    <property type="project" value="TreeGrafter"/>
</dbReference>
<proteinExistence type="predicted"/>
<name>A0A835RYA6_VANPL</name>